<feature type="domain" description="Smf/DprA SLOG" evidence="2">
    <location>
        <begin position="170"/>
        <end position="310"/>
    </location>
</feature>
<dbReference type="InterPro" id="IPR057666">
    <property type="entry name" value="DrpA_SLOG"/>
</dbReference>
<organism evidence="3 4">
    <name type="scientific">Leptonema illini</name>
    <dbReference type="NCBI Taxonomy" id="183"/>
    <lineage>
        <taxon>Bacteria</taxon>
        <taxon>Pseudomonadati</taxon>
        <taxon>Spirochaetota</taxon>
        <taxon>Spirochaetia</taxon>
        <taxon>Leptospirales</taxon>
        <taxon>Leptospiraceae</taxon>
        <taxon>Leptonema</taxon>
    </lineage>
</organism>
<dbReference type="Gene3D" id="3.40.50.450">
    <property type="match status" value="1"/>
</dbReference>
<dbReference type="GO" id="GO:0009294">
    <property type="term" value="P:DNA-mediated transformation"/>
    <property type="evidence" value="ECO:0007669"/>
    <property type="project" value="InterPro"/>
</dbReference>
<accession>A0A833LYJ0</accession>
<dbReference type="Proteomes" id="UP000460298">
    <property type="component" value="Unassembled WGS sequence"/>
</dbReference>
<comment type="similarity">
    <text evidence="1">Belongs to the DprA/Smf family.</text>
</comment>
<dbReference type="InterPro" id="IPR003488">
    <property type="entry name" value="DprA"/>
</dbReference>
<protein>
    <recommendedName>
        <fullName evidence="2">Smf/DprA SLOG domain-containing protein</fullName>
    </recommendedName>
</protein>
<dbReference type="EMBL" id="WBUI01000011">
    <property type="protein sequence ID" value="KAB2932003.1"/>
    <property type="molecule type" value="Genomic_DNA"/>
</dbReference>
<sequence>MSALFRTGLFFAALPFRTKLYRSGGWPSIVAEEEPLKAYATFLRRFFSKQELLAALDRADQYIERQGSRPMRFRLTLNSDEAYPPLLKRIFDPPPVLFWKGSELHGPDVTYVAVVGTRYPDRITIEAVDRFADCLIDASSVSSLYRLCIEESGPQPSLFPEEREVADGVDLVTVSGFALGVDERIHRASIYRRVPTLAVLGSGLEMITPVSNRYLLDEAEERNAELAFVSEFFPDDPPRKFAYPRRNRIIAGMSPLCVVFQAGPRSGALITARFAIEEGRDVAAFDHPDLYGVGKNEGARHLLAEGASRLTLFAA</sequence>
<evidence type="ECO:0000256" key="1">
    <source>
        <dbReference type="ARBA" id="ARBA00006525"/>
    </source>
</evidence>
<name>A0A833LYJ0_9LEPT</name>
<evidence type="ECO:0000313" key="4">
    <source>
        <dbReference type="Proteomes" id="UP000460298"/>
    </source>
</evidence>
<proteinExistence type="inferred from homology"/>
<dbReference type="SUPFAM" id="SSF102405">
    <property type="entry name" value="MCP/YpsA-like"/>
    <property type="match status" value="1"/>
</dbReference>
<dbReference type="Pfam" id="PF02481">
    <property type="entry name" value="DNA_processg_A"/>
    <property type="match status" value="2"/>
</dbReference>
<feature type="domain" description="Smf/DprA SLOG" evidence="2">
    <location>
        <begin position="76"/>
        <end position="138"/>
    </location>
</feature>
<dbReference type="PANTHER" id="PTHR43022">
    <property type="entry name" value="PROTEIN SMF"/>
    <property type="match status" value="1"/>
</dbReference>
<evidence type="ECO:0000259" key="2">
    <source>
        <dbReference type="Pfam" id="PF02481"/>
    </source>
</evidence>
<dbReference type="AlphaFoldDB" id="A0A833LYJ0"/>
<reference evidence="3 4" key="1">
    <citation type="submission" date="2019-10" db="EMBL/GenBank/DDBJ databases">
        <title>Extracellular Electron Transfer in a Candidatus Methanoperedens spp. Enrichment Culture.</title>
        <authorList>
            <person name="Berger S."/>
            <person name="Rangel Shaw D."/>
            <person name="Berben T."/>
            <person name="In 'T Zandt M."/>
            <person name="Frank J."/>
            <person name="Reimann J."/>
            <person name="Jetten M.S.M."/>
            <person name="Welte C.U."/>
        </authorList>
    </citation>
    <scope>NUCLEOTIDE SEQUENCE [LARGE SCALE GENOMIC DNA]</scope>
    <source>
        <strain evidence="3">SB12</strain>
    </source>
</reference>
<gene>
    <name evidence="3" type="ORF">F9K24_12015</name>
</gene>
<dbReference type="PANTHER" id="PTHR43022:SF1">
    <property type="entry name" value="PROTEIN SMF"/>
    <property type="match status" value="1"/>
</dbReference>
<evidence type="ECO:0000313" key="3">
    <source>
        <dbReference type="EMBL" id="KAB2932003.1"/>
    </source>
</evidence>
<comment type="caution">
    <text evidence="3">The sequence shown here is derived from an EMBL/GenBank/DDBJ whole genome shotgun (WGS) entry which is preliminary data.</text>
</comment>